<sequence length="76" mass="8865">MVLYGFIITSYSLAIASKADEFFQSSSKRRWLTTKKPQTSQLVVFYICKSKILDLNSEITSLLVHLHRLRSQGFHW</sequence>
<accession>A0A239BMJ0</accession>
<name>A0A239BMJ0_9BACT</name>
<dbReference type="Proteomes" id="UP000198480">
    <property type="component" value="Unassembled WGS sequence"/>
</dbReference>
<dbReference type="EMBL" id="FZOK01000003">
    <property type="protein sequence ID" value="SNS08611.1"/>
    <property type="molecule type" value="Genomic_DNA"/>
</dbReference>
<protein>
    <submittedName>
        <fullName evidence="1">Uncharacterized protein</fullName>
    </submittedName>
</protein>
<reference evidence="2" key="1">
    <citation type="submission" date="2017-06" db="EMBL/GenBank/DDBJ databases">
        <authorList>
            <person name="Varghese N."/>
            <person name="Submissions S."/>
        </authorList>
    </citation>
    <scope>NUCLEOTIDE SEQUENCE [LARGE SCALE GENOMIC DNA]</scope>
    <source>
        <strain evidence="2">5C</strain>
    </source>
</reference>
<organism evidence="1 2">
    <name type="scientific">Belliella buryatensis</name>
    <dbReference type="NCBI Taxonomy" id="1500549"/>
    <lineage>
        <taxon>Bacteria</taxon>
        <taxon>Pseudomonadati</taxon>
        <taxon>Bacteroidota</taxon>
        <taxon>Cytophagia</taxon>
        <taxon>Cytophagales</taxon>
        <taxon>Cyclobacteriaceae</taxon>
        <taxon>Belliella</taxon>
    </lineage>
</organism>
<evidence type="ECO:0000313" key="2">
    <source>
        <dbReference type="Proteomes" id="UP000198480"/>
    </source>
</evidence>
<keyword evidence="2" id="KW-1185">Reference proteome</keyword>
<dbReference type="AlphaFoldDB" id="A0A239BMJ0"/>
<gene>
    <name evidence="1" type="ORF">SAMN06295967_10378</name>
</gene>
<proteinExistence type="predicted"/>
<evidence type="ECO:0000313" key="1">
    <source>
        <dbReference type="EMBL" id="SNS08611.1"/>
    </source>
</evidence>